<keyword evidence="2 10" id="KW-0055">Arginine biosynthesis</keyword>
<dbReference type="EC" id="2.3.1.35" evidence="10"/>
<dbReference type="GO" id="GO:0006526">
    <property type="term" value="P:L-arginine biosynthetic process"/>
    <property type="evidence" value="ECO:0007669"/>
    <property type="project" value="UniProtKB-UniRule"/>
</dbReference>
<dbReference type="Gene3D" id="3.60.70.12">
    <property type="entry name" value="L-amino peptidase D-ALA esterase/amidase"/>
    <property type="match status" value="1"/>
</dbReference>
<evidence type="ECO:0000256" key="3">
    <source>
        <dbReference type="ARBA" id="ARBA00022605"/>
    </source>
</evidence>
<evidence type="ECO:0000256" key="1">
    <source>
        <dbReference type="ARBA" id="ARBA00006774"/>
    </source>
</evidence>
<dbReference type="GO" id="GO:0004358">
    <property type="term" value="F:L-glutamate N-acetyltransferase activity, acting on acetyl-L-ornithine as donor"/>
    <property type="evidence" value="ECO:0007669"/>
    <property type="project" value="UniProtKB-UniRule"/>
</dbReference>
<dbReference type="Gene3D" id="1.10.472.10">
    <property type="entry name" value="Cyclin-like"/>
    <property type="match status" value="1"/>
</dbReference>
<dbReference type="STRING" id="113226.A0A139I4U8"/>
<gene>
    <name evidence="13" type="ORF">AC579_1692</name>
</gene>
<evidence type="ECO:0000256" key="4">
    <source>
        <dbReference type="ARBA" id="ARBA00022679"/>
    </source>
</evidence>
<evidence type="ECO:0000256" key="11">
    <source>
        <dbReference type="SAM" id="MobiDB-lite"/>
    </source>
</evidence>
<dbReference type="CDD" id="cd02152">
    <property type="entry name" value="OAT"/>
    <property type="match status" value="1"/>
</dbReference>
<feature type="binding site" evidence="10">
    <location>
        <position position="512"/>
    </location>
    <ligand>
        <name>substrate</name>
    </ligand>
</feature>
<proteinExistence type="inferred from homology"/>
<keyword evidence="7 10" id="KW-0496">Mitochondrion</keyword>
<dbReference type="InterPro" id="IPR031658">
    <property type="entry name" value="Cyclin_C_2"/>
</dbReference>
<feature type="binding site" evidence="10">
    <location>
        <position position="507"/>
    </location>
    <ligand>
        <name>substrate</name>
    </ligand>
</feature>
<feature type="compositionally biased region" description="Basic and acidic residues" evidence="11">
    <location>
        <begin position="902"/>
        <end position="912"/>
    </location>
</feature>
<organism evidence="13 14">
    <name type="scientific">Pseudocercospora musae</name>
    <dbReference type="NCBI Taxonomy" id="113226"/>
    <lineage>
        <taxon>Eukaryota</taxon>
        <taxon>Fungi</taxon>
        <taxon>Dikarya</taxon>
        <taxon>Ascomycota</taxon>
        <taxon>Pezizomycotina</taxon>
        <taxon>Dothideomycetes</taxon>
        <taxon>Dothideomycetidae</taxon>
        <taxon>Mycosphaerellales</taxon>
        <taxon>Mycosphaerellaceae</taxon>
        <taxon>Pseudocercospora</taxon>
    </lineage>
</organism>
<keyword evidence="5 10" id="KW-0068">Autocatalytic cleavage</keyword>
<evidence type="ECO:0000256" key="9">
    <source>
        <dbReference type="ARBA" id="ARBA00023315"/>
    </source>
</evidence>
<dbReference type="EC" id="2.3.1.1" evidence="10"/>
<feature type="domain" description="Cyclin C-terminal" evidence="12">
    <location>
        <begin position="704"/>
        <end position="843"/>
    </location>
</feature>
<dbReference type="Proteomes" id="UP000073492">
    <property type="component" value="Unassembled WGS sequence"/>
</dbReference>
<dbReference type="InterPro" id="IPR042195">
    <property type="entry name" value="ArgJ_beta_C"/>
</dbReference>
<comment type="caution">
    <text evidence="13">The sequence shown here is derived from an EMBL/GenBank/DDBJ whole genome shotgun (WGS) entry which is preliminary data.</text>
</comment>
<dbReference type="EMBL" id="LFZO01000312">
    <property type="protein sequence ID" value="KXT09726.1"/>
    <property type="molecule type" value="Genomic_DNA"/>
</dbReference>
<keyword evidence="3 10" id="KW-0028">Amino-acid biosynthesis</keyword>
<keyword evidence="9 10" id="KW-0012">Acyltransferase</keyword>
<evidence type="ECO:0000256" key="10">
    <source>
        <dbReference type="HAMAP-Rule" id="MF_03124"/>
    </source>
</evidence>
<comment type="catalytic activity">
    <reaction evidence="10">
        <text>L-glutamate + acetyl-CoA = N-acetyl-L-glutamate + CoA + H(+)</text>
        <dbReference type="Rhea" id="RHEA:24292"/>
        <dbReference type="ChEBI" id="CHEBI:15378"/>
        <dbReference type="ChEBI" id="CHEBI:29985"/>
        <dbReference type="ChEBI" id="CHEBI:44337"/>
        <dbReference type="ChEBI" id="CHEBI:57287"/>
        <dbReference type="ChEBI" id="CHEBI:57288"/>
        <dbReference type="EC" id="2.3.1.1"/>
    </reaction>
</comment>
<feature type="binding site" evidence="10">
    <location>
        <position position="235"/>
    </location>
    <ligand>
        <name>substrate</name>
    </ligand>
</feature>
<comment type="subcellular location">
    <subcellularLocation>
        <location evidence="10">Mitochondrion matrix</location>
    </subcellularLocation>
</comment>
<dbReference type="SUPFAM" id="SSF56266">
    <property type="entry name" value="DmpA/ArgJ-like"/>
    <property type="match status" value="1"/>
</dbReference>
<dbReference type="CDD" id="cd20524">
    <property type="entry name" value="CYCLIN_CCNH_rpt1"/>
    <property type="match status" value="1"/>
</dbReference>
<dbReference type="PANTHER" id="PTHR23100:SF0">
    <property type="entry name" value="ARGININE BIOSYNTHESIS BIFUNCTIONAL PROTEIN ARGJ, MITOCHONDRIAL"/>
    <property type="match status" value="1"/>
</dbReference>
<accession>A0A139I4U8</accession>
<dbReference type="SUPFAM" id="SSF47954">
    <property type="entry name" value="Cyclin-like"/>
    <property type="match status" value="2"/>
</dbReference>
<feature type="active site" description="Nucleophile" evidence="10">
    <location>
        <position position="235"/>
    </location>
</feature>
<dbReference type="NCBIfam" id="NF003802">
    <property type="entry name" value="PRK05388.1"/>
    <property type="match status" value="1"/>
</dbReference>
<dbReference type="OrthoDB" id="4199794at2759"/>
<dbReference type="NCBIfam" id="TIGR00120">
    <property type="entry name" value="ArgJ"/>
    <property type="match status" value="1"/>
</dbReference>
<evidence type="ECO:0000256" key="7">
    <source>
        <dbReference type="ARBA" id="ARBA00023128"/>
    </source>
</evidence>
<keyword evidence="6" id="KW-0195">Cyclin</keyword>
<dbReference type="Pfam" id="PF01960">
    <property type="entry name" value="ArgJ"/>
    <property type="match status" value="1"/>
</dbReference>
<keyword evidence="14" id="KW-1185">Reference proteome</keyword>
<comment type="pathway">
    <text evidence="10">Amino-acid biosynthesis; L-arginine biosynthesis; N(2)-acetyl-L-ornithine from L-glutamate: step 1/4.</text>
</comment>
<evidence type="ECO:0000256" key="2">
    <source>
        <dbReference type="ARBA" id="ARBA00022571"/>
    </source>
</evidence>
<comment type="PTM">
    <text evidence="10">The alpha and beta chains are autoproteolytically processed from a single precursor protein within the mitochondrion.</text>
</comment>
<evidence type="ECO:0000313" key="13">
    <source>
        <dbReference type="EMBL" id="KXT09726.1"/>
    </source>
</evidence>
<feature type="region of interest" description="Disordered" evidence="11">
    <location>
        <begin position="886"/>
        <end position="924"/>
    </location>
</feature>
<feature type="site" description="Involved in the stabilization of negative charge on the oxyanion by the formation of the oxyanion hole" evidence="10">
    <location>
        <position position="156"/>
    </location>
</feature>
<dbReference type="Gene3D" id="3.30.2330.10">
    <property type="entry name" value="arginine biosynthesis bifunctional protein suprefamily"/>
    <property type="match status" value="1"/>
</dbReference>
<dbReference type="FunFam" id="3.60.70.12:FF:000002">
    <property type="entry name" value="Arginine biosynthesis bifunctional protein ArgJ, mitochondrial"/>
    <property type="match status" value="1"/>
</dbReference>
<dbReference type="InterPro" id="IPR036915">
    <property type="entry name" value="Cyclin-like_sf"/>
</dbReference>
<evidence type="ECO:0000313" key="14">
    <source>
        <dbReference type="Proteomes" id="UP000073492"/>
    </source>
</evidence>
<protein>
    <recommendedName>
        <fullName evidence="10">Arginine biosynthesis bifunctional protein ArgJ, mitochondrial</fullName>
    </recommendedName>
    <domain>
        <recommendedName>
            <fullName evidence="10">Glutamate N-acetyltransferase</fullName>
            <shortName evidence="10">GAT</shortName>
            <ecNumber evidence="10">2.3.1.35</ecNumber>
        </recommendedName>
        <alternativeName>
            <fullName evidence="10">Ornithine acetyltransferase</fullName>
            <shortName evidence="10">OATase</shortName>
        </alternativeName>
        <alternativeName>
            <fullName evidence="10">Ornithine transacetylase</fullName>
        </alternativeName>
    </domain>
    <domain>
        <recommendedName>
            <fullName evidence="10">Amino-acid acetyltransferase</fullName>
            <ecNumber evidence="10">2.3.1.1</ecNumber>
        </recommendedName>
        <alternativeName>
            <fullName evidence="10">N-acetylglutamate synthase</fullName>
            <shortName evidence="10">AGS</shortName>
        </alternativeName>
    </domain>
    <component>
        <recommendedName>
            <fullName evidence="10">Arginine biosynthesis bifunctional protein ArgJ alpha chain</fullName>
        </recommendedName>
    </component>
    <component>
        <recommendedName>
            <fullName evidence="10">Arginine biosynthesis bifunctional protein ArgJ beta chain</fullName>
        </recommendedName>
    </component>
</protein>
<feature type="chain" id="PRO_5023437624" description="Arginine biosynthesis bifunctional protein ArgJ beta chain" evidence="10">
    <location>
        <begin position="235"/>
        <end position="924"/>
    </location>
</feature>
<evidence type="ECO:0000256" key="8">
    <source>
        <dbReference type="ARBA" id="ARBA00023268"/>
    </source>
</evidence>
<dbReference type="AlphaFoldDB" id="A0A139I4U8"/>
<keyword evidence="8 10" id="KW-0511">Multifunctional enzyme</keyword>
<feature type="binding site" evidence="10">
    <location>
        <position position="340"/>
    </location>
    <ligand>
        <name>substrate</name>
    </ligand>
</feature>
<dbReference type="FunFam" id="3.10.20.340:FF:000002">
    <property type="entry name" value="Arginine biosynthesis bifunctional protein ArgJ, mitochondrial"/>
    <property type="match status" value="1"/>
</dbReference>
<dbReference type="UniPathway" id="UPA00068">
    <property type="reaction ID" value="UER00106"/>
</dbReference>
<dbReference type="GO" id="GO:0006592">
    <property type="term" value="P:ornithine biosynthetic process"/>
    <property type="evidence" value="ECO:0007669"/>
    <property type="project" value="TreeGrafter"/>
</dbReference>
<feature type="binding site" evidence="10">
    <location>
        <position position="195"/>
    </location>
    <ligand>
        <name>substrate</name>
    </ligand>
</feature>
<comment type="pathway">
    <text evidence="10">Amino-acid biosynthesis; L-arginine biosynthesis; L-ornithine and N-acetyl-L-glutamate from L-glutamate and N(2)-acetyl-L-ornithine (cyclic): step 1/1.</text>
</comment>
<dbReference type="InterPro" id="IPR002813">
    <property type="entry name" value="Arg_biosynth_ArgJ"/>
</dbReference>
<dbReference type="GO" id="GO:0004042">
    <property type="term" value="F:L-glutamate N-acetyltransferase activity"/>
    <property type="evidence" value="ECO:0007669"/>
    <property type="project" value="UniProtKB-UniRule"/>
</dbReference>
<comment type="subunit">
    <text evidence="10">Heterodimer of an alpha and a beta chain.</text>
</comment>
<feature type="chain" id="PRO_5023437626" description="Arginine biosynthesis bifunctional protein ArgJ alpha chain" evidence="10">
    <location>
        <begin position="1"/>
        <end position="234"/>
    </location>
</feature>
<name>A0A139I4U8_9PEZI</name>
<evidence type="ECO:0000256" key="6">
    <source>
        <dbReference type="ARBA" id="ARBA00023127"/>
    </source>
</evidence>
<sequence>MPPKRTIANRLLAGLVHIRHYSAPADRSIPAAKQKYLPTSGTYPKGFLAGSAFAGVKASNTKYHDLALVMSETPCPATATFTKNIFKAAPVAISKHFLAARGSEGFRGVLVNSGCANAVTGSLGLDHATTMARETDKLFNPTASDDAVPQTLVMSTGVIGQRLPIRKITAAIPKLKENVGNTHEHWLNAAKAICTTDTFPKLLSRTFTLPSHPDTTYSIAGMTKGAGMIHPNMATLLGIICTDVKIDPASMRTLLVRAVNKSFNCISIDGDTSTNDTVAFFANGAAAPEDVKPLYYSPMDERDDSGPRVRIRANSDLLALERVLTGFAQDLAKLVVRDGEGATKFVTIRVKSDTTHDNAKRAAVSIARSALVKTALYGKDANWGRILCAIGYAPGIMDSREIRLADLRLARITRQPEKEDSIKAERAVIPKRTSVSFIPADGSEELKLLVRGEPEQVDEERAKQILEMEDLEILVRLEDDGKSAEPKRVTEAVFWTCDFSHEYVTINGDYRTLLICATLALHVATHTSTMTQSTQNTLRVSEDDIYRTSSQFRLWSFSPEQLAAQRRKTHELALARAKQYLSQQNGAATNGHTNIEECLTENEELRLVQRYGEIIRLTATQLKWPTHIAITAIQYLKRFYLSNSCVTYPPKEIYKTVMFLASKTEAFHLPLSQFSRSVSSEPDTVLAPEYKVMQALRFTLDVRQPSRGLKGTLMELLNMVEGMIGPVPGVEETDGKAIQQRLFELKAPEDGNKTQWRAKGSEADMKQARDRVQLAFQSAKELLESTASLTDAYLLYTPSQMVMAALEIADAPLFHFYLDTKLPSSSPIRAKILCTVHSCAELLAAYDPESSMSKEERAELEKKLEACRDPNTRDLVKVHAAVKRNGAEEGMVSEQDAKRRKLEREKSNKEMDDLFGPSLPMAKG</sequence>
<comment type="function">
    <text evidence="10">Catalyzes two activities which are involved in the cyclic version of arginine biosynthesis: the synthesis of acetylglutamate from glutamate and acetyl-CoA, and of ornithine by transacetylation between acetylornithine and glutamate.</text>
</comment>
<feature type="site" description="Cleavage; by autolysis" evidence="10">
    <location>
        <begin position="234"/>
        <end position="235"/>
    </location>
</feature>
<feature type="site" description="Involved in the stabilization of negative charge on the oxyanion by the formation of the oxyanion hole" evidence="10">
    <location>
        <position position="157"/>
    </location>
</feature>
<keyword evidence="4 10" id="KW-0808">Transferase</keyword>
<dbReference type="HAMAP" id="MF_01106">
    <property type="entry name" value="ArgJ"/>
    <property type="match status" value="1"/>
</dbReference>
<feature type="binding site" evidence="10">
    <location>
        <position position="224"/>
    </location>
    <ligand>
        <name>substrate</name>
    </ligand>
</feature>
<dbReference type="GO" id="GO:0005759">
    <property type="term" value="C:mitochondrial matrix"/>
    <property type="evidence" value="ECO:0007669"/>
    <property type="project" value="UniProtKB-SubCell"/>
</dbReference>
<evidence type="ECO:0000259" key="12">
    <source>
        <dbReference type="Pfam" id="PF16899"/>
    </source>
</evidence>
<dbReference type="Pfam" id="PF16899">
    <property type="entry name" value="Cyclin_C_2"/>
    <property type="match status" value="1"/>
</dbReference>
<reference evidence="13 14" key="1">
    <citation type="submission" date="2015-07" db="EMBL/GenBank/DDBJ databases">
        <title>Comparative genomics of the Sigatoka disease complex on banana suggests a link between parallel evolutionary changes in Pseudocercospora fijiensis and Pseudocercospora eumusae and increased virulence on the banana host.</title>
        <authorList>
            <person name="Chang T.-C."/>
            <person name="Salvucci A."/>
            <person name="Crous P.W."/>
            <person name="Stergiopoulos I."/>
        </authorList>
    </citation>
    <scope>NUCLEOTIDE SEQUENCE [LARGE SCALE GENOMIC DNA]</scope>
    <source>
        <strain evidence="13 14">CBS 116634</strain>
    </source>
</reference>
<comment type="similarity">
    <text evidence="1 10">Belongs to the ArgJ family.</text>
</comment>
<dbReference type="InterPro" id="IPR016117">
    <property type="entry name" value="ArgJ-like_dom_sf"/>
</dbReference>
<comment type="catalytic activity">
    <reaction evidence="10">
        <text>N(2)-acetyl-L-ornithine + L-glutamate = N-acetyl-L-glutamate + L-ornithine</text>
        <dbReference type="Rhea" id="RHEA:15349"/>
        <dbReference type="ChEBI" id="CHEBI:29985"/>
        <dbReference type="ChEBI" id="CHEBI:44337"/>
        <dbReference type="ChEBI" id="CHEBI:46911"/>
        <dbReference type="ChEBI" id="CHEBI:57805"/>
        <dbReference type="EC" id="2.3.1.35"/>
    </reaction>
</comment>
<evidence type="ECO:0000256" key="5">
    <source>
        <dbReference type="ARBA" id="ARBA00022813"/>
    </source>
</evidence>
<dbReference type="PANTHER" id="PTHR23100">
    <property type="entry name" value="ARGININE BIOSYNTHESIS BIFUNCTIONAL PROTEIN ARGJ"/>
    <property type="match status" value="1"/>
</dbReference>
<dbReference type="CDD" id="cd20525">
    <property type="entry name" value="CYCLIN_CCNH_rpt2"/>
    <property type="match status" value="1"/>
</dbReference>
<dbReference type="Gene3D" id="3.10.20.340">
    <property type="entry name" value="ArgJ beta chain, C-terminal domain"/>
    <property type="match status" value="1"/>
</dbReference>